<dbReference type="Proteomes" id="UP000075391">
    <property type="component" value="Unassembled WGS sequence"/>
</dbReference>
<dbReference type="OrthoDB" id="5293505at2"/>
<dbReference type="EMBL" id="LUKD01000001">
    <property type="protein sequence ID" value="KYG67873.1"/>
    <property type="molecule type" value="Genomic_DNA"/>
</dbReference>
<reference evidence="4 5" key="1">
    <citation type="submission" date="2016-03" db="EMBL/GenBank/DDBJ databases">
        <authorList>
            <person name="Ploux O."/>
        </authorList>
    </citation>
    <scope>NUCLEOTIDE SEQUENCE [LARGE SCALE GENOMIC DNA]</scope>
    <source>
        <strain evidence="3 4">BER2</strain>
        <strain evidence="2 5">EC13</strain>
    </source>
</reference>
<organism evidence="3 4">
    <name type="scientific">Bdellovibrio bacteriovorus</name>
    <dbReference type="NCBI Taxonomy" id="959"/>
    <lineage>
        <taxon>Bacteria</taxon>
        <taxon>Pseudomonadati</taxon>
        <taxon>Bdellovibrionota</taxon>
        <taxon>Bdellovibrionia</taxon>
        <taxon>Bdellovibrionales</taxon>
        <taxon>Pseudobdellovibrionaceae</taxon>
        <taxon>Bdellovibrio</taxon>
    </lineage>
</organism>
<evidence type="ECO:0000256" key="1">
    <source>
        <dbReference type="SAM" id="Phobius"/>
    </source>
</evidence>
<dbReference type="EMBL" id="LUKF01000002">
    <property type="protein sequence ID" value="KYG70341.1"/>
    <property type="molecule type" value="Genomic_DNA"/>
</dbReference>
<dbReference type="RefSeq" id="WP_063204577.1">
    <property type="nucleotide sequence ID" value="NZ_LUKD01000001.1"/>
</dbReference>
<protein>
    <recommendedName>
        <fullName evidence="6">Lipoprotein</fullName>
    </recommendedName>
</protein>
<evidence type="ECO:0008006" key="6">
    <source>
        <dbReference type="Google" id="ProtNLM"/>
    </source>
</evidence>
<gene>
    <name evidence="3" type="ORF">AZI85_14505</name>
    <name evidence="2" type="ORF">AZI87_00940</name>
</gene>
<keyword evidence="1" id="KW-0472">Membrane</keyword>
<sequence>MSHTVRSLSKKILVLLVILTGCTLFGCSLFDKKPSAHQRMGQINKQKVFYASYDSVWRAAHAVLKYPIAQENQDTGVIETEYIKGLDGWLPPNEQRPPSSGIRYKLIMTFAKGTTQGRESTRVTIDKRMEILRDFFSEPEPMESDGLEEKIIFYRIERELVINEALKRAN</sequence>
<keyword evidence="1" id="KW-0812">Transmembrane</keyword>
<comment type="caution">
    <text evidence="3">The sequence shown here is derived from an EMBL/GenBank/DDBJ whole genome shotgun (WGS) entry which is preliminary data.</text>
</comment>
<accession>A0A150WV66</accession>
<name>A0A150WV66_BDEBC</name>
<dbReference type="AlphaFoldDB" id="A0A150WV66"/>
<feature type="transmembrane region" description="Helical" evidence="1">
    <location>
        <begin position="12"/>
        <end position="30"/>
    </location>
</feature>
<proteinExistence type="predicted"/>
<evidence type="ECO:0000313" key="3">
    <source>
        <dbReference type="EMBL" id="KYG70341.1"/>
    </source>
</evidence>
<dbReference type="Proteomes" id="UP000075799">
    <property type="component" value="Unassembled WGS sequence"/>
</dbReference>
<evidence type="ECO:0000313" key="5">
    <source>
        <dbReference type="Proteomes" id="UP000075799"/>
    </source>
</evidence>
<evidence type="ECO:0000313" key="2">
    <source>
        <dbReference type="EMBL" id="KYG67873.1"/>
    </source>
</evidence>
<evidence type="ECO:0000313" key="4">
    <source>
        <dbReference type="Proteomes" id="UP000075391"/>
    </source>
</evidence>
<dbReference type="PROSITE" id="PS51257">
    <property type="entry name" value="PROKAR_LIPOPROTEIN"/>
    <property type="match status" value="1"/>
</dbReference>
<keyword evidence="1" id="KW-1133">Transmembrane helix</keyword>